<feature type="compositionally biased region" description="Basic and acidic residues" evidence="1">
    <location>
        <begin position="117"/>
        <end position="173"/>
    </location>
</feature>
<dbReference type="SUPFAM" id="SSF110997">
    <property type="entry name" value="Sporulation related repeat"/>
    <property type="match status" value="1"/>
</dbReference>
<proteinExistence type="predicted"/>
<evidence type="ECO:0000313" key="4">
    <source>
        <dbReference type="EMBL" id="HIZ88488.1"/>
    </source>
</evidence>
<keyword evidence="2" id="KW-1133">Transmembrane helix</keyword>
<comment type="caution">
    <text evidence="4">The sequence shown here is derived from an EMBL/GenBank/DDBJ whole genome shotgun (WGS) entry which is preliminary data.</text>
</comment>
<feature type="transmembrane region" description="Helical" evidence="2">
    <location>
        <begin position="12"/>
        <end position="33"/>
    </location>
</feature>
<feature type="region of interest" description="Disordered" evidence="1">
    <location>
        <begin position="39"/>
        <end position="95"/>
    </location>
</feature>
<feature type="compositionally biased region" description="Polar residues" evidence="1">
    <location>
        <begin position="55"/>
        <end position="71"/>
    </location>
</feature>
<dbReference type="InterPro" id="IPR007730">
    <property type="entry name" value="SPOR-like_dom"/>
</dbReference>
<keyword evidence="2" id="KW-0812">Transmembrane</keyword>
<evidence type="ECO:0000313" key="5">
    <source>
        <dbReference type="Proteomes" id="UP000824176"/>
    </source>
</evidence>
<gene>
    <name evidence="4" type="ORF">H9804_00955</name>
</gene>
<evidence type="ECO:0000256" key="1">
    <source>
        <dbReference type="SAM" id="MobiDB-lite"/>
    </source>
</evidence>
<dbReference type="GO" id="GO:0042834">
    <property type="term" value="F:peptidoglycan binding"/>
    <property type="evidence" value="ECO:0007669"/>
    <property type="project" value="InterPro"/>
</dbReference>
<feature type="region of interest" description="Disordered" evidence="1">
    <location>
        <begin position="114"/>
        <end position="179"/>
    </location>
</feature>
<dbReference type="Gene3D" id="3.30.70.1070">
    <property type="entry name" value="Sporulation related repeat"/>
    <property type="match status" value="1"/>
</dbReference>
<name>A0A9D2GR26_9BACT</name>
<feature type="domain" description="SPOR" evidence="3">
    <location>
        <begin position="181"/>
        <end position="260"/>
    </location>
</feature>
<dbReference type="AlphaFoldDB" id="A0A9D2GR26"/>
<dbReference type="PROSITE" id="PS51724">
    <property type="entry name" value="SPOR"/>
    <property type="match status" value="1"/>
</dbReference>
<reference evidence="4" key="1">
    <citation type="journal article" date="2021" name="PeerJ">
        <title>Extensive microbial diversity within the chicken gut microbiome revealed by metagenomics and culture.</title>
        <authorList>
            <person name="Gilroy R."/>
            <person name="Ravi A."/>
            <person name="Getino M."/>
            <person name="Pursley I."/>
            <person name="Horton D.L."/>
            <person name="Alikhan N.F."/>
            <person name="Baker D."/>
            <person name="Gharbi K."/>
            <person name="Hall N."/>
            <person name="Watson M."/>
            <person name="Adriaenssens E.M."/>
            <person name="Foster-Nyarko E."/>
            <person name="Jarju S."/>
            <person name="Secka A."/>
            <person name="Antonio M."/>
            <person name="Oren A."/>
            <person name="Chaudhuri R.R."/>
            <person name="La Ragione R."/>
            <person name="Hildebrand F."/>
            <person name="Pallen M.J."/>
        </authorList>
    </citation>
    <scope>NUCLEOTIDE SEQUENCE</scope>
    <source>
        <strain evidence="4">ChiW4-1371</strain>
    </source>
</reference>
<evidence type="ECO:0000259" key="3">
    <source>
        <dbReference type="PROSITE" id="PS51724"/>
    </source>
</evidence>
<dbReference type="InterPro" id="IPR036680">
    <property type="entry name" value="SPOR-like_sf"/>
</dbReference>
<dbReference type="Pfam" id="PF05036">
    <property type="entry name" value="SPOR"/>
    <property type="match status" value="1"/>
</dbReference>
<keyword evidence="2" id="KW-0472">Membrane</keyword>
<protein>
    <submittedName>
        <fullName evidence="4">SPOR domain-containing protein</fullName>
    </submittedName>
</protein>
<organism evidence="4 5">
    <name type="scientific">Candidatus Mucispirillum faecigallinarum</name>
    <dbReference type="NCBI Taxonomy" id="2838699"/>
    <lineage>
        <taxon>Bacteria</taxon>
        <taxon>Pseudomonadati</taxon>
        <taxon>Deferribacterota</taxon>
        <taxon>Deferribacteres</taxon>
        <taxon>Deferribacterales</taxon>
        <taxon>Mucispirillaceae</taxon>
        <taxon>Mucispirillum</taxon>
    </lineage>
</organism>
<dbReference type="EMBL" id="DXAQ01000015">
    <property type="protein sequence ID" value="HIZ88488.1"/>
    <property type="molecule type" value="Genomic_DNA"/>
</dbReference>
<accession>A0A9D2GR26</accession>
<dbReference type="Proteomes" id="UP000824176">
    <property type="component" value="Unassembled WGS sequence"/>
</dbReference>
<sequence length="261" mass="28981">MAEDNKNSFRDMILIIFVVLICFGITIYGIAYLTGKVFSSSPEPEISENERPKEVTTNPQEGDTLTFTSVNDAADEVQPDEKNIRATVTPPKQDNIEVANVQEESAAPVPVPAPVIQEEKQADNKPVQEKPVKEIKEPVKQAEKAPVKEPAKQTAEKPKQEIKKETAAQDNKKPAAKPVTPVNKGAYVVQISAVQSRDAAEKEAAKYRAKFPDVFIKQVEINGKTWYRVRLGVSETREQAQQKANKVSSEFKIKPLVTKNN</sequence>
<reference evidence="4" key="2">
    <citation type="submission" date="2021-04" db="EMBL/GenBank/DDBJ databases">
        <authorList>
            <person name="Gilroy R."/>
        </authorList>
    </citation>
    <scope>NUCLEOTIDE SEQUENCE</scope>
    <source>
        <strain evidence="4">ChiW4-1371</strain>
    </source>
</reference>
<evidence type="ECO:0000256" key="2">
    <source>
        <dbReference type="SAM" id="Phobius"/>
    </source>
</evidence>